<dbReference type="InterPro" id="IPR008332">
    <property type="entry name" value="MethylG_MeTrfase_N"/>
</dbReference>
<evidence type="ECO:0000256" key="2">
    <source>
        <dbReference type="ARBA" id="ARBA00022603"/>
    </source>
</evidence>
<dbReference type="Gene3D" id="3.30.160.70">
    <property type="entry name" value="Methylated DNA-protein cysteine methyltransferase domain"/>
    <property type="match status" value="1"/>
</dbReference>
<dbReference type="GO" id="GO:0032259">
    <property type="term" value="P:methylation"/>
    <property type="evidence" value="ECO:0007669"/>
    <property type="project" value="UniProtKB-KW"/>
</dbReference>
<dbReference type="AlphaFoldDB" id="A0A1W1ZNK2"/>
<sequence>MPSLTVPTPTGPFTITEELGRVTRSEWGSGGTDQTPLLQRAAAQVTAYFDGQLTSFDLPLNPGGSRLQQQTCNAMLTIRFGETRTYGDLAKSLGVPAQAIGQACGGNPIPLIIPCHRVLAATNLGGFSGRHGIETKVWLLKHEGAASLLI</sequence>
<dbReference type="Pfam" id="PF01035">
    <property type="entry name" value="DNA_binding_1"/>
    <property type="match status" value="1"/>
</dbReference>
<keyword evidence="2 9" id="KW-0489">Methyltransferase</keyword>
<evidence type="ECO:0000256" key="3">
    <source>
        <dbReference type="ARBA" id="ARBA00022679"/>
    </source>
</evidence>
<evidence type="ECO:0000313" key="10">
    <source>
        <dbReference type="Proteomes" id="UP000192330"/>
    </source>
</evidence>
<dbReference type="RefSeq" id="WP_084350357.1">
    <property type="nucleotide sequence ID" value="NZ_FWYD01000002.1"/>
</dbReference>
<comment type="catalytic activity">
    <reaction evidence="6">
        <text>a 6-O-methyl-2'-deoxyguanosine in DNA + L-cysteinyl-[protein] = S-methyl-L-cysteinyl-[protein] + a 2'-deoxyguanosine in DNA</text>
        <dbReference type="Rhea" id="RHEA:24000"/>
        <dbReference type="Rhea" id="RHEA-COMP:10131"/>
        <dbReference type="Rhea" id="RHEA-COMP:10132"/>
        <dbReference type="Rhea" id="RHEA-COMP:11367"/>
        <dbReference type="Rhea" id="RHEA-COMP:11368"/>
        <dbReference type="ChEBI" id="CHEBI:29950"/>
        <dbReference type="ChEBI" id="CHEBI:82612"/>
        <dbReference type="ChEBI" id="CHEBI:85445"/>
        <dbReference type="ChEBI" id="CHEBI:85448"/>
        <dbReference type="EC" id="2.1.1.63"/>
    </reaction>
</comment>
<dbReference type="Pfam" id="PF02870">
    <property type="entry name" value="Methyltransf_1N"/>
    <property type="match status" value="1"/>
</dbReference>
<proteinExistence type="predicted"/>
<dbReference type="InterPro" id="IPR001497">
    <property type="entry name" value="MethylDNA_cys_MeTrfase_AS"/>
</dbReference>
<organism evidence="9 10">
    <name type="scientific">Primorskyibacter flagellatus</name>
    <dbReference type="NCBI Taxonomy" id="1387277"/>
    <lineage>
        <taxon>Bacteria</taxon>
        <taxon>Pseudomonadati</taxon>
        <taxon>Pseudomonadota</taxon>
        <taxon>Alphaproteobacteria</taxon>
        <taxon>Rhodobacterales</taxon>
        <taxon>Roseobacteraceae</taxon>
        <taxon>Primorskyibacter</taxon>
    </lineage>
</organism>
<dbReference type="InterPro" id="IPR036388">
    <property type="entry name" value="WH-like_DNA-bd_sf"/>
</dbReference>
<evidence type="ECO:0000259" key="7">
    <source>
        <dbReference type="Pfam" id="PF01035"/>
    </source>
</evidence>
<dbReference type="Proteomes" id="UP000192330">
    <property type="component" value="Unassembled WGS sequence"/>
</dbReference>
<dbReference type="NCBIfam" id="TIGR00589">
    <property type="entry name" value="ogt"/>
    <property type="match status" value="1"/>
</dbReference>
<dbReference type="STRING" id="1387277.SAMN06295998_10234"/>
<evidence type="ECO:0000256" key="4">
    <source>
        <dbReference type="ARBA" id="ARBA00022763"/>
    </source>
</evidence>
<keyword evidence="4" id="KW-0227">DNA damage</keyword>
<accession>A0A1W1ZNK2</accession>
<dbReference type="PANTHER" id="PTHR10815:SF13">
    <property type="entry name" value="METHYLATED-DNA--PROTEIN-CYSTEINE METHYLTRANSFERASE"/>
    <property type="match status" value="1"/>
</dbReference>
<dbReference type="InterPro" id="IPR036217">
    <property type="entry name" value="MethylDNA_cys_MeTrfase_DNAb"/>
</dbReference>
<dbReference type="Gene3D" id="1.10.10.10">
    <property type="entry name" value="Winged helix-like DNA-binding domain superfamily/Winged helix DNA-binding domain"/>
    <property type="match status" value="1"/>
</dbReference>
<protein>
    <submittedName>
        <fullName evidence="9">Methylated-DNA-[protein]-cysteine S-methyltransferase</fullName>
    </submittedName>
</protein>
<comment type="catalytic activity">
    <reaction evidence="1">
        <text>a 4-O-methyl-thymidine in DNA + L-cysteinyl-[protein] = a thymidine in DNA + S-methyl-L-cysteinyl-[protein]</text>
        <dbReference type="Rhea" id="RHEA:53428"/>
        <dbReference type="Rhea" id="RHEA-COMP:10131"/>
        <dbReference type="Rhea" id="RHEA-COMP:10132"/>
        <dbReference type="Rhea" id="RHEA-COMP:13555"/>
        <dbReference type="Rhea" id="RHEA-COMP:13556"/>
        <dbReference type="ChEBI" id="CHEBI:29950"/>
        <dbReference type="ChEBI" id="CHEBI:82612"/>
        <dbReference type="ChEBI" id="CHEBI:137386"/>
        <dbReference type="ChEBI" id="CHEBI:137387"/>
        <dbReference type="EC" id="2.1.1.63"/>
    </reaction>
</comment>
<dbReference type="PROSITE" id="PS00374">
    <property type="entry name" value="MGMT"/>
    <property type="match status" value="1"/>
</dbReference>
<dbReference type="SUPFAM" id="SSF46767">
    <property type="entry name" value="Methylated DNA-protein cysteine methyltransferase, C-terminal domain"/>
    <property type="match status" value="1"/>
</dbReference>
<dbReference type="GO" id="GO:0003908">
    <property type="term" value="F:methylated-DNA-[protein]-cysteine S-methyltransferase activity"/>
    <property type="evidence" value="ECO:0007669"/>
    <property type="project" value="UniProtKB-EC"/>
</dbReference>
<evidence type="ECO:0000256" key="1">
    <source>
        <dbReference type="ARBA" id="ARBA00001286"/>
    </source>
</evidence>
<dbReference type="EMBL" id="FWYD01000002">
    <property type="protein sequence ID" value="SMC49954.1"/>
    <property type="molecule type" value="Genomic_DNA"/>
</dbReference>
<feature type="domain" description="Methylguanine DNA methyltransferase ribonuclease-like" evidence="8">
    <location>
        <begin position="7"/>
        <end position="61"/>
    </location>
</feature>
<dbReference type="InterPro" id="IPR036631">
    <property type="entry name" value="MGMT_N_sf"/>
</dbReference>
<evidence type="ECO:0000256" key="5">
    <source>
        <dbReference type="ARBA" id="ARBA00023204"/>
    </source>
</evidence>
<keyword evidence="3 9" id="KW-0808">Transferase</keyword>
<dbReference type="OrthoDB" id="9802228at2"/>
<evidence type="ECO:0000259" key="8">
    <source>
        <dbReference type="Pfam" id="PF02870"/>
    </source>
</evidence>
<evidence type="ECO:0000313" key="9">
    <source>
        <dbReference type="EMBL" id="SMC49954.1"/>
    </source>
</evidence>
<reference evidence="9 10" key="1">
    <citation type="submission" date="2017-04" db="EMBL/GenBank/DDBJ databases">
        <authorList>
            <person name="Afonso C.L."/>
            <person name="Miller P.J."/>
            <person name="Scott M.A."/>
            <person name="Spackman E."/>
            <person name="Goraichik I."/>
            <person name="Dimitrov K.M."/>
            <person name="Suarez D.L."/>
            <person name="Swayne D.E."/>
        </authorList>
    </citation>
    <scope>NUCLEOTIDE SEQUENCE [LARGE SCALE GENOMIC DNA]</scope>
    <source>
        <strain evidence="9 10">CGMCC 1.12644</strain>
    </source>
</reference>
<dbReference type="InterPro" id="IPR014048">
    <property type="entry name" value="MethylDNA_cys_MeTrfase_DNA-bd"/>
</dbReference>
<feature type="domain" description="Methylated-DNA-[protein]-cysteine S-methyltransferase DNA binding" evidence="7">
    <location>
        <begin position="67"/>
        <end position="145"/>
    </location>
</feature>
<gene>
    <name evidence="9" type="ORF">SAMN06295998_10234</name>
</gene>
<keyword evidence="10" id="KW-1185">Reference proteome</keyword>
<dbReference type="SUPFAM" id="SSF53155">
    <property type="entry name" value="Methylated DNA-protein cysteine methyltransferase domain"/>
    <property type="match status" value="1"/>
</dbReference>
<dbReference type="CDD" id="cd06445">
    <property type="entry name" value="ATase"/>
    <property type="match status" value="1"/>
</dbReference>
<dbReference type="PANTHER" id="PTHR10815">
    <property type="entry name" value="METHYLATED-DNA--PROTEIN-CYSTEINE METHYLTRANSFERASE"/>
    <property type="match status" value="1"/>
</dbReference>
<evidence type="ECO:0000256" key="6">
    <source>
        <dbReference type="ARBA" id="ARBA00049348"/>
    </source>
</evidence>
<name>A0A1W1ZNK2_9RHOB</name>
<keyword evidence="5" id="KW-0234">DNA repair</keyword>
<dbReference type="GO" id="GO:0006281">
    <property type="term" value="P:DNA repair"/>
    <property type="evidence" value="ECO:0007669"/>
    <property type="project" value="UniProtKB-KW"/>
</dbReference>